<reference evidence="6 7" key="1">
    <citation type="journal article" date="2016" name="BMC Genomics">
        <title>Combined genomic and structural analyses of a cultured magnetotactic bacterium reveals its niche adaptation to a dynamic environment.</title>
        <authorList>
            <person name="Araujo A.C."/>
            <person name="Morillo V."/>
            <person name="Cypriano J."/>
            <person name="Teixeira L.C."/>
            <person name="Leao P."/>
            <person name="Lyra S."/>
            <person name="Almeida L.G."/>
            <person name="Bazylinski D.A."/>
            <person name="Vasconcellos A.T."/>
            <person name="Abreu F."/>
            <person name="Lins U."/>
        </authorList>
    </citation>
    <scope>NUCLEOTIDE SEQUENCE [LARGE SCALE GENOMIC DNA]</scope>
    <source>
        <strain evidence="6 7">IT-1</strain>
    </source>
</reference>
<keyword evidence="4" id="KW-0289">Folate biosynthesis</keyword>
<comment type="pathway">
    <text evidence="4">Cofactor biosynthesis; tetrahydrofolate biosynthesis; 2-amino-4-hydroxy-6-hydroxymethyl-7,8-dihydropteridine diphosphate from 7,8-dihydroneopterin triphosphate: step 3/4.</text>
</comment>
<keyword evidence="4" id="KW-0456">Lyase</keyword>
<dbReference type="SMART" id="SM00905">
    <property type="entry name" value="FolB"/>
    <property type="match status" value="1"/>
</dbReference>
<accession>A0A1Y2K1M2</accession>
<evidence type="ECO:0000256" key="4">
    <source>
        <dbReference type="RuleBase" id="RU362079"/>
    </source>
</evidence>
<dbReference type="GO" id="GO:0004150">
    <property type="term" value="F:dihydroneopterin aldolase activity"/>
    <property type="evidence" value="ECO:0007669"/>
    <property type="project" value="UniProtKB-UniRule"/>
</dbReference>
<dbReference type="EMBL" id="LVJN01000021">
    <property type="protein sequence ID" value="OSM00082.1"/>
    <property type="molecule type" value="Genomic_DNA"/>
</dbReference>
<name>A0A1Y2K1M2_9PROT</name>
<comment type="function">
    <text evidence="4">Catalyzes the conversion of 7,8-dihydroneopterin to 6-hydroxymethyl-7,8-dihydropterin.</text>
</comment>
<protein>
    <recommendedName>
        <fullName evidence="4">7,8-dihydroneopterin aldolase</fullName>
        <ecNumber evidence="4">4.1.2.25</ecNumber>
    </recommendedName>
</protein>
<dbReference type="Gene3D" id="3.30.1130.10">
    <property type="match status" value="1"/>
</dbReference>
<evidence type="ECO:0000313" key="6">
    <source>
        <dbReference type="EMBL" id="OSM00082.1"/>
    </source>
</evidence>
<keyword evidence="2" id="KW-0413">Isomerase</keyword>
<comment type="catalytic activity">
    <reaction evidence="3">
        <text>7,8-dihydroneopterin 3'-triphosphate = 7,8-dihydromonapterin 3'-triphosphate</text>
        <dbReference type="Rhea" id="RHEA:28346"/>
        <dbReference type="ChEBI" id="CHEBI:58462"/>
        <dbReference type="ChEBI" id="CHEBI:61186"/>
        <dbReference type="EC" id="5.1.99.7"/>
    </reaction>
</comment>
<dbReference type="SUPFAM" id="SSF55620">
    <property type="entry name" value="Tetrahydrobiopterin biosynthesis enzymes-like"/>
    <property type="match status" value="1"/>
</dbReference>
<dbReference type="InterPro" id="IPR006156">
    <property type="entry name" value="Dihydroneopterin_aldolase"/>
</dbReference>
<dbReference type="NCBIfam" id="TIGR00526">
    <property type="entry name" value="folB_dom"/>
    <property type="match status" value="1"/>
</dbReference>
<evidence type="ECO:0000256" key="3">
    <source>
        <dbReference type="ARBA" id="ARBA00043806"/>
    </source>
</evidence>
<dbReference type="GO" id="GO:0008719">
    <property type="term" value="F:dihydroneopterin triphosphate 2'-epimerase activity"/>
    <property type="evidence" value="ECO:0007669"/>
    <property type="project" value="UniProtKB-EC"/>
</dbReference>
<dbReference type="PANTHER" id="PTHR42844:SF10">
    <property type="entry name" value="DIHYDRONEOPTERIN TRIPHOSPHATE 2'-EPIMERASE"/>
    <property type="match status" value="1"/>
</dbReference>
<dbReference type="Proteomes" id="UP000194003">
    <property type="component" value="Unassembled WGS sequence"/>
</dbReference>
<dbReference type="OrthoDB" id="7580479at2"/>
<evidence type="ECO:0000256" key="1">
    <source>
        <dbReference type="ARBA" id="ARBA00005708"/>
    </source>
</evidence>
<dbReference type="Pfam" id="PF02152">
    <property type="entry name" value="FolB"/>
    <property type="match status" value="1"/>
</dbReference>
<dbReference type="PANTHER" id="PTHR42844">
    <property type="entry name" value="DIHYDRONEOPTERIN ALDOLASE 1-RELATED"/>
    <property type="match status" value="1"/>
</dbReference>
<feature type="domain" description="Dihydroneopterin aldolase/epimerase" evidence="5">
    <location>
        <begin position="9"/>
        <end position="119"/>
    </location>
</feature>
<dbReference type="GO" id="GO:0005829">
    <property type="term" value="C:cytosol"/>
    <property type="evidence" value="ECO:0007669"/>
    <property type="project" value="TreeGrafter"/>
</dbReference>
<dbReference type="STRING" id="1434232.MAIT1_00506"/>
<comment type="catalytic activity">
    <reaction evidence="4">
        <text>7,8-dihydroneopterin = 6-hydroxymethyl-7,8-dihydropterin + glycolaldehyde</text>
        <dbReference type="Rhea" id="RHEA:10540"/>
        <dbReference type="ChEBI" id="CHEBI:17001"/>
        <dbReference type="ChEBI" id="CHEBI:17071"/>
        <dbReference type="ChEBI" id="CHEBI:44841"/>
        <dbReference type="EC" id="4.1.2.25"/>
    </reaction>
</comment>
<evidence type="ECO:0000256" key="2">
    <source>
        <dbReference type="ARBA" id="ARBA00023235"/>
    </source>
</evidence>
<dbReference type="InterPro" id="IPR006157">
    <property type="entry name" value="FolB_dom"/>
</dbReference>
<evidence type="ECO:0000313" key="7">
    <source>
        <dbReference type="Proteomes" id="UP000194003"/>
    </source>
</evidence>
<dbReference type="InterPro" id="IPR043133">
    <property type="entry name" value="GTP-CH-I_C/QueF"/>
</dbReference>
<proteinExistence type="inferred from homology"/>
<keyword evidence="7" id="KW-1185">Reference proteome</keyword>
<dbReference type="CDD" id="cd00534">
    <property type="entry name" value="DHNA_DHNTPE"/>
    <property type="match status" value="1"/>
</dbReference>
<dbReference type="EC" id="4.1.2.25" evidence="4"/>
<dbReference type="AlphaFoldDB" id="A0A1Y2K1M2"/>
<comment type="similarity">
    <text evidence="1 4">Belongs to the DHNA family.</text>
</comment>
<dbReference type="NCBIfam" id="TIGR00525">
    <property type="entry name" value="folB"/>
    <property type="match status" value="1"/>
</dbReference>
<dbReference type="RefSeq" id="WP_085446285.1">
    <property type="nucleotide sequence ID" value="NZ_LVJN01000021.1"/>
</dbReference>
<comment type="caution">
    <text evidence="6">The sequence shown here is derived from an EMBL/GenBank/DDBJ whole genome shotgun (WGS) entry which is preliminary data.</text>
</comment>
<dbReference type="GO" id="GO:0046656">
    <property type="term" value="P:folic acid biosynthetic process"/>
    <property type="evidence" value="ECO:0007669"/>
    <property type="project" value="UniProtKB-UniRule"/>
</dbReference>
<evidence type="ECO:0000259" key="5">
    <source>
        <dbReference type="SMART" id="SM00905"/>
    </source>
</evidence>
<dbReference type="GO" id="GO:0046654">
    <property type="term" value="P:tetrahydrofolate biosynthetic process"/>
    <property type="evidence" value="ECO:0007669"/>
    <property type="project" value="UniProtKB-UniRule"/>
</dbReference>
<sequence length="122" mass="13726">MRDQPLDEIQIRDLLLRCVIGINDWERDIKQDVLINVTLYADLSAACASDHITDTIDYFTLCERISAHVEGSEHLLVEAMAEHLAGLCLEDPRVVRCRVSVEKPGALRFAQSVGVAIHRSRD</sequence>
<organism evidence="6 7">
    <name type="scientific">Magnetofaba australis IT-1</name>
    <dbReference type="NCBI Taxonomy" id="1434232"/>
    <lineage>
        <taxon>Bacteria</taxon>
        <taxon>Pseudomonadati</taxon>
        <taxon>Pseudomonadota</taxon>
        <taxon>Magnetococcia</taxon>
        <taxon>Magnetococcales</taxon>
        <taxon>Magnetococcaceae</taxon>
        <taxon>Magnetofaba</taxon>
    </lineage>
</organism>
<gene>
    <name evidence="6" type="ORF">MAIT1_00506</name>
</gene>
<dbReference type="UniPathway" id="UPA00077">
    <property type="reaction ID" value="UER00154"/>
</dbReference>